<evidence type="ECO:0000256" key="8">
    <source>
        <dbReference type="SAM" id="MobiDB-lite"/>
    </source>
</evidence>
<keyword evidence="7 9" id="KW-0472">Membrane</keyword>
<feature type="transmembrane region" description="Helical" evidence="9">
    <location>
        <begin position="63"/>
        <end position="84"/>
    </location>
</feature>
<dbReference type="InterPro" id="IPR007208">
    <property type="entry name" value="MrpF/PhaF-like"/>
</dbReference>
<evidence type="ECO:0000256" key="4">
    <source>
        <dbReference type="ARBA" id="ARBA00022475"/>
    </source>
</evidence>
<evidence type="ECO:0000256" key="1">
    <source>
        <dbReference type="ARBA" id="ARBA00004651"/>
    </source>
</evidence>
<accession>A0AAU7VA36</accession>
<organism evidence="10">
    <name type="scientific">Scrofimicrobium appendicitidis</name>
    <dbReference type="NCBI Taxonomy" id="3079930"/>
    <lineage>
        <taxon>Bacteria</taxon>
        <taxon>Bacillati</taxon>
        <taxon>Actinomycetota</taxon>
        <taxon>Actinomycetes</taxon>
        <taxon>Actinomycetales</taxon>
        <taxon>Actinomycetaceae</taxon>
        <taxon>Scrofimicrobium</taxon>
    </lineage>
</organism>
<comment type="similarity">
    <text evidence="2">Belongs to the CPA3 antiporters (TC 2.A.63) subunit F family.</text>
</comment>
<evidence type="ECO:0000313" key="10">
    <source>
        <dbReference type="EMBL" id="XBW08172.1"/>
    </source>
</evidence>
<dbReference type="RefSeq" id="WP_350258371.1">
    <property type="nucleotide sequence ID" value="NZ_CP138335.1"/>
</dbReference>
<feature type="region of interest" description="Disordered" evidence="8">
    <location>
        <begin position="122"/>
        <end position="145"/>
    </location>
</feature>
<evidence type="ECO:0000256" key="3">
    <source>
        <dbReference type="ARBA" id="ARBA00022448"/>
    </source>
</evidence>
<feature type="transmembrane region" description="Helical" evidence="9">
    <location>
        <begin position="6"/>
        <end position="24"/>
    </location>
</feature>
<dbReference type="EMBL" id="CP138335">
    <property type="protein sequence ID" value="XBW08172.1"/>
    <property type="molecule type" value="Genomic_DNA"/>
</dbReference>
<dbReference type="GO" id="GO:0015385">
    <property type="term" value="F:sodium:proton antiporter activity"/>
    <property type="evidence" value="ECO:0007669"/>
    <property type="project" value="TreeGrafter"/>
</dbReference>
<keyword evidence="3" id="KW-0813">Transport</keyword>
<dbReference type="AlphaFoldDB" id="A0AAU7VA36"/>
<proteinExistence type="inferred from homology"/>
<keyword evidence="6 9" id="KW-1133">Transmembrane helix</keyword>
<evidence type="ECO:0000256" key="9">
    <source>
        <dbReference type="SAM" id="Phobius"/>
    </source>
</evidence>
<dbReference type="Pfam" id="PF04066">
    <property type="entry name" value="MrpF_PhaF"/>
    <property type="match status" value="1"/>
</dbReference>
<keyword evidence="5 9" id="KW-0812">Transmembrane</keyword>
<evidence type="ECO:0000256" key="7">
    <source>
        <dbReference type="ARBA" id="ARBA00023136"/>
    </source>
</evidence>
<name>A0AAU7VA36_9ACTO</name>
<dbReference type="PANTHER" id="PTHR34702">
    <property type="entry name" value="NA(+)/H(+) ANTIPORTER SUBUNIT F1"/>
    <property type="match status" value="1"/>
</dbReference>
<dbReference type="KEGG" id="sapp:SAC06_01025"/>
<protein>
    <submittedName>
        <fullName evidence="10">MrpF/PhaF family protein</fullName>
    </submittedName>
</protein>
<sequence>MDAVEIIYWVAAALLLGAALFTLLRLAWGPTTLDRALAADLLTSVAIALTVLVIVWWNRADLQVLLVVFALTGLFSSTTIAKFIGKESKVRGEPLPSAQVEQFEAKLAEEEAWLERRLHLGRHGTVETTGPERSGDYAETTEEEQ</sequence>
<dbReference type="PANTHER" id="PTHR34702:SF1">
    <property type="entry name" value="NA(+)_H(+) ANTIPORTER SUBUNIT F"/>
    <property type="match status" value="1"/>
</dbReference>
<evidence type="ECO:0000256" key="6">
    <source>
        <dbReference type="ARBA" id="ARBA00022989"/>
    </source>
</evidence>
<keyword evidence="4" id="KW-1003">Cell membrane</keyword>
<dbReference type="GO" id="GO:0005886">
    <property type="term" value="C:plasma membrane"/>
    <property type="evidence" value="ECO:0007669"/>
    <property type="project" value="UniProtKB-SubCell"/>
</dbReference>
<reference evidence="10" key="1">
    <citation type="submission" date="2023-11" db="EMBL/GenBank/DDBJ databases">
        <title>Scrofimicrobium hongkongense sp. nov., isolated from a patient with peritonitis.</title>
        <authorList>
            <person name="Lao H.Y."/>
            <person name="Wong A.Y.P."/>
            <person name="Ng T.L."/>
            <person name="Wong R.Y.L."/>
            <person name="Yau M.C.Y."/>
            <person name="Lam J.Y.W."/>
            <person name="Siu G.K.H."/>
        </authorList>
    </citation>
    <scope>NUCLEOTIDE SEQUENCE</scope>
    <source>
        <strain evidence="10">R131</strain>
    </source>
</reference>
<evidence type="ECO:0000256" key="2">
    <source>
        <dbReference type="ARBA" id="ARBA00009212"/>
    </source>
</evidence>
<gene>
    <name evidence="10" type="ORF">SAC06_01025</name>
</gene>
<evidence type="ECO:0000256" key="5">
    <source>
        <dbReference type="ARBA" id="ARBA00022692"/>
    </source>
</evidence>
<comment type="subcellular location">
    <subcellularLocation>
        <location evidence="1">Cell membrane</location>
        <topology evidence="1">Multi-pass membrane protein</topology>
    </subcellularLocation>
</comment>
<feature type="transmembrane region" description="Helical" evidence="9">
    <location>
        <begin position="36"/>
        <end position="57"/>
    </location>
</feature>